<evidence type="ECO:0000256" key="1">
    <source>
        <dbReference type="ARBA" id="ARBA00022801"/>
    </source>
</evidence>
<protein>
    <recommendedName>
        <fullName evidence="2">Serine hydrolase domain-containing protein</fullName>
    </recommendedName>
</protein>
<dbReference type="GO" id="GO:0019748">
    <property type="term" value="P:secondary metabolic process"/>
    <property type="evidence" value="ECO:0007669"/>
    <property type="project" value="TreeGrafter"/>
</dbReference>
<dbReference type="Gene3D" id="3.40.50.1820">
    <property type="entry name" value="alpha/beta hydrolase"/>
    <property type="match status" value="1"/>
</dbReference>
<dbReference type="EMBL" id="QQZZ01000179">
    <property type="protein sequence ID" value="RMZ37240.1"/>
    <property type="molecule type" value="Genomic_DNA"/>
</dbReference>
<dbReference type="InterPro" id="IPR050593">
    <property type="entry name" value="LovG"/>
</dbReference>
<dbReference type="PANTHER" id="PTHR48070">
    <property type="entry name" value="ESTERASE OVCA2"/>
    <property type="match status" value="1"/>
</dbReference>
<dbReference type="Proteomes" id="UP000275480">
    <property type="component" value="Unassembled WGS sequence"/>
</dbReference>
<organism evidence="3 4">
    <name type="scientific">Aspergillus flavus</name>
    <dbReference type="NCBI Taxonomy" id="5059"/>
    <lineage>
        <taxon>Eukaryota</taxon>
        <taxon>Fungi</taxon>
        <taxon>Dikarya</taxon>
        <taxon>Ascomycota</taxon>
        <taxon>Pezizomycotina</taxon>
        <taxon>Eurotiomycetes</taxon>
        <taxon>Eurotiomycetidae</taxon>
        <taxon>Eurotiales</taxon>
        <taxon>Aspergillaceae</taxon>
        <taxon>Aspergillus</taxon>
        <taxon>Aspergillus subgen. Circumdati</taxon>
    </lineage>
</organism>
<reference evidence="3 4" key="1">
    <citation type="submission" date="2018-07" db="EMBL/GenBank/DDBJ databases">
        <title>Identification of spontaneous genetic mutation associated with occurrence of a yellow conidial color mutant of Aspergillus flavus.</title>
        <authorList>
            <person name="Chang P.-K."/>
            <person name="Mack B.M."/>
            <person name="Scharfenstein L."/>
            <person name="Gilbert M.K."/>
        </authorList>
    </citation>
    <scope>NUCLEOTIDE SEQUENCE [LARGE SCALE GENOMIC DNA]</scope>
    <source>
        <strain evidence="3 4">CA14</strain>
    </source>
</reference>
<accession>A0AB74BTX2</accession>
<dbReference type="GO" id="GO:0005737">
    <property type="term" value="C:cytoplasm"/>
    <property type="evidence" value="ECO:0007669"/>
    <property type="project" value="TreeGrafter"/>
</dbReference>
<evidence type="ECO:0000313" key="3">
    <source>
        <dbReference type="EMBL" id="RMZ37240.1"/>
    </source>
</evidence>
<gene>
    <name evidence="3" type="ORF">CA14_012148</name>
</gene>
<evidence type="ECO:0000313" key="4">
    <source>
        <dbReference type="Proteomes" id="UP000275480"/>
    </source>
</evidence>
<sequence length="265" mass="29203">MRFLCLHGMGENGRVSLQISAPCCLGGSGLGVLSQRDSANPLLMRNQCLFADYQEIFEYQTAAIRQLLGPQHTYHWIDGSIATQMAPGLEGLVSLHDEFFTYADHTEESGAKTLRDLERLVEEDGPFDGIMGFSLGARCAATLLIHQIRCSQALKASQPVFRCAVFFCGGAPEDPTALLSSGDRRVMCFETDGEVIDIPTAHIWGRNDHRYHYGPQLSKLCNISNREVYVHDGGHEIPGSRDPVATAKAARSIKRTIARASMTRF</sequence>
<comment type="caution">
    <text evidence="3">The sequence shown here is derived from an EMBL/GenBank/DDBJ whole genome shotgun (WGS) entry which is preliminary data.</text>
</comment>
<feature type="domain" description="Serine hydrolase" evidence="2">
    <location>
        <begin position="50"/>
        <end position="242"/>
    </location>
</feature>
<dbReference type="InterPro" id="IPR005645">
    <property type="entry name" value="FSH-like_dom"/>
</dbReference>
<evidence type="ECO:0000259" key="2">
    <source>
        <dbReference type="Pfam" id="PF03959"/>
    </source>
</evidence>
<dbReference type="PANTHER" id="PTHR48070:SF7">
    <property type="entry name" value="SERINE HYDROLASE FSH DOMAIN-CONTAINING PROTEIN-RELATED"/>
    <property type="match status" value="1"/>
</dbReference>
<dbReference type="AlphaFoldDB" id="A0AB74BTX2"/>
<name>A0AB74BTX2_ASPFL</name>
<dbReference type="SUPFAM" id="SSF53474">
    <property type="entry name" value="alpha/beta-Hydrolases"/>
    <property type="match status" value="1"/>
</dbReference>
<dbReference type="Pfam" id="PF03959">
    <property type="entry name" value="FSH1"/>
    <property type="match status" value="1"/>
</dbReference>
<dbReference type="GO" id="GO:0005634">
    <property type="term" value="C:nucleus"/>
    <property type="evidence" value="ECO:0007669"/>
    <property type="project" value="TreeGrafter"/>
</dbReference>
<dbReference type="GO" id="GO:0016787">
    <property type="term" value="F:hydrolase activity"/>
    <property type="evidence" value="ECO:0007669"/>
    <property type="project" value="UniProtKB-KW"/>
</dbReference>
<proteinExistence type="predicted"/>
<dbReference type="InterPro" id="IPR029058">
    <property type="entry name" value="AB_hydrolase_fold"/>
</dbReference>
<keyword evidence="1" id="KW-0378">Hydrolase</keyword>